<name>A0ABW5YFL0_9SPHI</name>
<dbReference type="Proteomes" id="UP001597557">
    <property type="component" value="Unassembled WGS sequence"/>
</dbReference>
<dbReference type="EMBL" id="JBHUPD010000003">
    <property type="protein sequence ID" value="MFD2873740.1"/>
    <property type="molecule type" value="Genomic_DNA"/>
</dbReference>
<comment type="caution">
    <text evidence="1">The sequence shown here is derived from an EMBL/GenBank/DDBJ whole genome shotgun (WGS) entry which is preliminary data.</text>
</comment>
<dbReference type="RefSeq" id="WP_377187071.1">
    <property type="nucleotide sequence ID" value="NZ_JBHUPD010000003.1"/>
</dbReference>
<reference evidence="2" key="1">
    <citation type="journal article" date="2019" name="Int. J. Syst. Evol. Microbiol.">
        <title>The Global Catalogue of Microorganisms (GCM) 10K type strain sequencing project: providing services to taxonomists for standard genome sequencing and annotation.</title>
        <authorList>
            <consortium name="The Broad Institute Genomics Platform"/>
            <consortium name="The Broad Institute Genome Sequencing Center for Infectious Disease"/>
            <person name="Wu L."/>
            <person name="Ma J."/>
        </authorList>
    </citation>
    <scope>NUCLEOTIDE SEQUENCE [LARGE SCALE GENOMIC DNA]</scope>
    <source>
        <strain evidence="2">KCTC 22437</strain>
    </source>
</reference>
<protein>
    <submittedName>
        <fullName evidence="1">Uncharacterized protein</fullName>
    </submittedName>
</protein>
<accession>A0ABW5YFL0</accession>
<evidence type="ECO:0000313" key="1">
    <source>
        <dbReference type="EMBL" id="MFD2873740.1"/>
    </source>
</evidence>
<gene>
    <name evidence="1" type="ORF">ACFS5N_14740</name>
</gene>
<proteinExistence type="predicted"/>
<evidence type="ECO:0000313" key="2">
    <source>
        <dbReference type="Proteomes" id="UP001597557"/>
    </source>
</evidence>
<sequence>MTLNLNSLSAAAEICFIKNNQDMKKINEDPELEFELQEVYLTSKQWLSDLAFLEEETTFLEEQLSAAGHTPLKASKQQNLAARLQNARQVHQYIRCQLDGFINQLEPLLLQTNPDPNLKLLEDFIALQTAVLDALAVLKGIKYALVEARRAA</sequence>
<keyword evidence="2" id="KW-1185">Reference proteome</keyword>
<organism evidence="1 2">
    <name type="scientific">Mucilaginibacter ximonensis</name>
    <dbReference type="NCBI Taxonomy" id="538021"/>
    <lineage>
        <taxon>Bacteria</taxon>
        <taxon>Pseudomonadati</taxon>
        <taxon>Bacteroidota</taxon>
        <taxon>Sphingobacteriia</taxon>
        <taxon>Sphingobacteriales</taxon>
        <taxon>Sphingobacteriaceae</taxon>
        <taxon>Mucilaginibacter</taxon>
    </lineage>
</organism>